<dbReference type="RefSeq" id="WP_245837049.1">
    <property type="nucleotide sequence ID" value="NZ_BSNC01000005.1"/>
</dbReference>
<name>A0AA37RXM4_9GAMM</name>
<keyword evidence="2" id="KW-1185">Reference proteome</keyword>
<dbReference type="InterPro" id="IPR014917">
    <property type="entry name" value="DUF1800"/>
</dbReference>
<dbReference type="AlphaFoldDB" id="A0AA37RXM4"/>
<accession>A0AA37RXM4</accession>
<evidence type="ECO:0000313" key="2">
    <source>
        <dbReference type="Proteomes" id="UP001161422"/>
    </source>
</evidence>
<reference evidence="1" key="1">
    <citation type="journal article" date="2014" name="Int. J. Syst. Evol. Microbiol.">
        <title>Complete genome sequence of Corynebacterium casei LMG S-19264T (=DSM 44701T), isolated from a smear-ripened cheese.</title>
        <authorList>
            <consortium name="US DOE Joint Genome Institute (JGI-PGF)"/>
            <person name="Walter F."/>
            <person name="Albersmeier A."/>
            <person name="Kalinowski J."/>
            <person name="Ruckert C."/>
        </authorList>
    </citation>
    <scope>NUCLEOTIDE SEQUENCE</scope>
    <source>
        <strain evidence="1">NBRC 101628</strain>
    </source>
</reference>
<protein>
    <recommendedName>
        <fullName evidence="3">DUF1800 domain-containing protein</fullName>
    </recommendedName>
</protein>
<reference evidence="1" key="2">
    <citation type="submission" date="2023-01" db="EMBL/GenBank/DDBJ databases">
        <title>Draft genome sequence of Paraferrimonas sedimenticola strain NBRC 101628.</title>
        <authorList>
            <person name="Sun Q."/>
            <person name="Mori K."/>
        </authorList>
    </citation>
    <scope>NUCLEOTIDE SEQUENCE</scope>
    <source>
        <strain evidence="1">NBRC 101628</strain>
    </source>
</reference>
<sequence>MQPSGTSSFAMSLASIAVNRFGYGAREGELAAAAKDPKAWVIGQLKPVRFDSSLPTSAQVLSDFKAFNQARKAKKTAEAKGEKSSANRMATDTTAPRHHYKAMTLDNLNRSVKSDQSVSWRLLDFFSNHFSVSGQGRAMVGLAPTLEREAIAPHMLSEFENLLLAVSRHPAMLVYLNNERSIGPNSRIGNRRKVGINENLAREILELHTLGVDGGYSQQDVTELAKGISGWSIKSKRDDGEGFIYRDTAHEPGSRMLLGKRYSDNGQRQGENMLLDLARHPSTANYLCRKIATHFIAEQPPAELVELMVSRWRQTNGHIGAVMRAMVQSDLAWQPAPQKLKTPREMLISSLRVMNQNKVNPRLTLASLKNLGQVPHQAGSPAGYSDSAKDWLGASALMTRIDWANTMGSVFRGQEPKAMMKQALGDSVSGMTYKTVARAESRQQAMTLLLMSPEFQRR</sequence>
<dbReference type="EMBL" id="BSNC01000005">
    <property type="protein sequence ID" value="GLP97021.1"/>
    <property type="molecule type" value="Genomic_DNA"/>
</dbReference>
<evidence type="ECO:0008006" key="3">
    <source>
        <dbReference type="Google" id="ProtNLM"/>
    </source>
</evidence>
<comment type="caution">
    <text evidence="1">The sequence shown here is derived from an EMBL/GenBank/DDBJ whole genome shotgun (WGS) entry which is preliminary data.</text>
</comment>
<dbReference type="Pfam" id="PF08811">
    <property type="entry name" value="DUF1800"/>
    <property type="match status" value="1"/>
</dbReference>
<gene>
    <name evidence="1" type="ORF">GCM10007895_23270</name>
</gene>
<evidence type="ECO:0000313" key="1">
    <source>
        <dbReference type="EMBL" id="GLP97021.1"/>
    </source>
</evidence>
<dbReference type="Proteomes" id="UP001161422">
    <property type="component" value="Unassembled WGS sequence"/>
</dbReference>
<proteinExistence type="predicted"/>
<organism evidence="1 2">
    <name type="scientific">Paraferrimonas sedimenticola</name>
    <dbReference type="NCBI Taxonomy" id="375674"/>
    <lineage>
        <taxon>Bacteria</taxon>
        <taxon>Pseudomonadati</taxon>
        <taxon>Pseudomonadota</taxon>
        <taxon>Gammaproteobacteria</taxon>
        <taxon>Alteromonadales</taxon>
        <taxon>Ferrimonadaceae</taxon>
        <taxon>Paraferrimonas</taxon>
    </lineage>
</organism>